<dbReference type="PANTHER" id="PTHR28004">
    <property type="entry name" value="ZGC:162816-RELATED"/>
    <property type="match status" value="1"/>
</dbReference>
<dbReference type="InterPro" id="IPR026956">
    <property type="entry name" value="D-ser_dehydrat-like_dom"/>
</dbReference>
<dbReference type="GO" id="GO:0008721">
    <property type="term" value="F:D-serine ammonia-lyase activity"/>
    <property type="evidence" value="ECO:0007669"/>
    <property type="project" value="TreeGrafter"/>
</dbReference>
<accession>A0A317ZWQ9</accession>
<sequence length="365" mass="37599">MTAREPVTLADLPTPSLVLDEARLDRNIVAMAAFAAERGLALRPHVKTHKSVEIARRQVAAGAAGITVATIAEAEIFAGAGFTDIFIAYPLWLDADKTARLRRLLEASPAGAGPLLIGIDSTEGAERAAQAAAGLLDRLAVLVEVDSGHHRSGVTAAEAAAVATAATQAGLDVAGVFTFPGHSYTPEGRRAAAADEARELAAAALALAGVGVTARIVSGGSTPSAEFADASVLTELRPGVYVFRDAQQWELGMSAPDDIALTVQATVVSRRGDHLIADAGSKVLGVDRGSFSTGFGRLPGHPEARITALSEHHATLTALDLPAGSRITVVPNHVCIAVNLADEYVVVRGGTVVGRWPVDARGANT</sequence>
<evidence type="ECO:0000256" key="1">
    <source>
        <dbReference type="ARBA" id="ARBA00005323"/>
    </source>
</evidence>
<keyword evidence="5" id="KW-1185">Reference proteome</keyword>
<evidence type="ECO:0000313" key="4">
    <source>
        <dbReference type="EMBL" id="PXA71803.1"/>
    </source>
</evidence>
<dbReference type="RefSeq" id="WP_110125326.1">
    <property type="nucleotide sequence ID" value="NZ_QHLY01000005.1"/>
</dbReference>
<dbReference type="InterPro" id="IPR042208">
    <property type="entry name" value="D-ser_dehydrat-like_sf"/>
</dbReference>
<dbReference type="AlphaFoldDB" id="A0A317ZWQ9"/>
<evidence type="ECO:0000256" key="2">
    <source>
        <dbReference type="ARBA" id="ARBA00023239"/>
    </source>
</evidence>
<gene>
    <name evidence="4" type="ORF">CTB96_02445</name>
</gene>
<dbReference type="PANTHER" id="PTHR28004:SF2">
    <property type="entry name" value="D-SERINE DEHYDRATASE"/>
    <property type="match status" value="1"/>
</dbReference>
<comment type="caution">
    <text evidence="4">The sequence shown here is derived from an EMBL/GenBank/DDBJ whole genome shotgun (WGS) entry which is preliminary data.</text>
</comment>
<feature type="domain" description="D-serine dehydratase-like" evidence="3">
    <location>
        <begin position="260"/>
        <end position="348"/>
    </location>
</feature>
<dbReference type="Pfam" id="PF14031">
    <property type="entry name" value="D-ser_dehydrat"/>
    <property type="match status" value="1"/>
</dbReference>
<dbReference type="InterPro" id="IPR029066">
    <property type="entry name" value="PLP-binding_barrel"/>
</dbReference>
<dbReference type="Gene3D" id="2.40.37.20">
    <property type="entry name" value="D-serine dehydratase-like domain"/>
    <property type="match status" value="1"/>
</dbReference>
<dbReference type="InterPro" id="IPR051466">
    <property type="entry name" value="D-amino_acid_metab_enzyme"/>
</dbReference>
<dbReference type="GO" id="GO:0036088">
    <property type="term" value="P:D-serine catabolic process"/>
    <property type="evidence" value="ECO:0007669"/>
    <property type="project" value="TreeGrafter"/>
</dbReference>
<dbReference type="SMART" id="SM01119">
    <property type="entry name" value="D-ser_dehydrat"/>
    <property type="match status" value="1"/>
</dbReference>
<dbReference type="Gene3D" id="3.20.20.10">
    <property type="entry name" value="Alanine racemase"/>
    <property type="match status" value="1"/>
</dbReference>
<dbReference type="InterPro" id="IPR001608">
    <property type="entry name" value="Ala_racemase_N"/>
</dbReference>
<keyword evidence="2" id="KW-0456">Lyase</keyword>
<dbReference type="Pfam" id="PF01168">
    <property type="entry name" value="Ala_racemase_N"/>
    <property type="match status" value="1"/>
</dbReference>
<evidence type="ECO:0000259" key="3">
    <source>
        <dbReference type="SMART" id="SM01119"/>
    </source>
</evidence>
<reference evidence="4 5" key="1">
    <citation type="submission" date="2018-05" db="EMBL/GenBank/DDBJ databases">
        <title>Genetic diversity of glacier-inhabiting Cryobacterium bacteria in China and description of Cryobacterium mengkeensis sp. nov. and Arthrobacter glacialis sp. nov.</title>
        <authorList>
            <person name="Liu Q."/>
            <person name="Xin Y.-H."/>
        </authorList>
    </citation>
    <scope>NUCLEOTIDE SEQUENCE [LARGE SCALE GENOMIC DNA]</scope>
    <source>
        <strain evidence="4 5">SK-1</strain>
    </source>
</reference>
<proteinExistence type="inferred from homology"/>
<dbReference type="SUPFAM" id="SSF51419">
    <property type="entry name" value="PLP-binding barrel"/>
    <property type="match status" value="1"/>
</dbReference>
<organism evidence="4 5">
    <name type="scientific">Cryobacterium arcticum</name>
    <dbReference type="NCBI Taxonomy" id="670052"/>
    <lineage>
        <taxon>Bacteria</taxon>
        <taxon>Bacillati</taxon>
        <taxon>Actinomycetota</taxon>
        <taxon>Actinomycetes</taxon>
        <taxon>Micrococcales</taxon>
        <taxon>Microbacteriaceae</taxon>
        <taxon>Cryobacterium</taxon>
    </lineage>
</organism>
<comment type="similarity">
    <text evidence="1">Belongs to the DSD1 family.</text>
</comment>
<protein>
    <submittedName>
        <fullName evidence="4">Alanine racemase</fullName>
    </submittedName>
</protein>
<name>A0A317ZWQ9_9MICO</name>
<dbReference type="Proteomes" id="UP000246722">
    <property type="component" value="Unassembled WGS sequence"/>
</dbReference>
<evidence type="ECO:0000313" key="5">
    <source>
        <dbReference type="Proteomes" id="UP000246722"/>
    </source>
</evidence>
<dbReference type="OrthoDB" id="9811417at2"/>
<dbReference type="EMBL" id="QHLY01000005">
    <property type="protein sequence ID" value="PXA71803.1"/>
    <property type="molecule type" value="Genomic_DNA"/>
</dbReference>